<dbReference type="Proteomes" id="UP001187531">
    <property type="component" value="Unassembled WGS sequence"/>
</dbReference>
<feature type="non-terminal residue" evidence="10">
    <location>
        <position position="249"/>
    </location>
</feature>
<organism evidence="10 11">
    <name type="scientific">Artemia franciscana</name>
    <name type="common">Brine shrimp</name>
    <name type="synonym">Artemia sanfranciscana</name>
    <dbReference type="NCBI Taxonomy" id="6661"/>
    <lineage>
        <taxon>Eukaryota</taxon>
        <taxon>Metazoa</taxon>
        <taxon>Ecdysozoa</taxon>
        <taxon>Arthropoda</taxon>
        <taxon>Crustacea</taxon>
        <taxon>Branchiopoda</taxon>
        <taxon>Anostraca</taxon>
        <taxon>Artemiidae</taxon>
        <taxon>Artemia</taxon>
    </lineage>
</organism>
<keyword evidence="7" id="KW-0963">Cytoplasm</keyword>
<reference evidence="10" key="1">
    <citation type="submission" date="2023-07" db="EMBL/GenBank/DDBJ databases">
        <title>Chromosome-level genome assembly of Artemia franciscana.</title>
        <authorList>
            <person name="Jo E."/>
        </authorList>
    </citation>
    <scope>NUCLEOTIDE SEQUENCE</scope>
    <source>
        <tissue evidence="10">Whole body</tissue>
    </source>
</reference>
<comment type="catalytic activity">
    <reaction evidence="7">
        <text>ATP + H2O = ADP + phosphate + H(+)</text>
        <dbReference type="Rhea" id="RHEA:13065"/>
        <dbReference type="ChEBI" id="CHEBI:15377"/>
        <dbReference type="ChEBI" id="CHEBI:15378"/>
        <dbReference type="ChEBI" id="CHEBI:30616"/>
        <dbReference type="ChEBI" id="CHEBI:43474"/>
        <dbReference type="ChEBI" id="CHEBI:456216"/>
        <dbReference type="EC" id="3.6.4.6"/>
    </reaction>
</comment>
<keyword evidence="2 7" id="KW-0547">Nucleotide-binding</keyword>
<feature type="region of interest" description="Disordered" evidence="8">
    <location>
        <begin position="1"/>
        <end position="24"/>
    </location>
</feature>
<dbReference type="GO" id="GO:0043001">
    <property type="term" value="P:Golgi to plasma membrane protein transport"/>
    <property type="evidence" value="ECO:0007669"/>
    <property type="project" value="TreeGrafter"/>
</dbReference>
<keyword evidence="7" id="KW-0460">Magnesium</keyword>
<dbReference type="EC" id="3.6.4.6" evidence="7"/>
<sequence>MEADQVDELRDKLGIKVSGPSPPKPVSSFAHLSLDEGLLKVIWEMEYTQPTPIQELASLTKNFSVVELAALVQAAFSRRLFRSIKISTKEEDEFETFPDIDIDNVSVTRGDLFDVLLEPDKVEVEFEIDQDGVNNILTMEDFKDALDYDVKPALGYDYHLINQYQEGGIIEWCEEITIIIKTGENLIKEVKNASHASLVTVLLEGEPGAGKTELAAYIAKSSNFSYIKVCDSENMGRLIQDNRRRAIKK</sequence>
<comment type="cofactor">
    <cofactor evidence="7">
        <name>Mg(2+)</name>
        <dbReference type="ChEBI" id="CHEBI:18420"/>
    </cofactor>
    <text evidence="7">Binds 1 Mg(2+) ion per subunit.</text>
</comment>
<dbReference type="GO" id="GO:0006891">
    <property type="term" value="P:intra-Golgi vesicle-mediated transport"/>
    <property type="evidence" value="ECO:0007669"/>
    <property type="project" value="TreeGrafter"/>
</dbReference>
<evidence type="ECO:0000259" key="9">
    <source>
        <dbReference type="PROSITE" id="PS51195"/>
    </source>
</evidence>
<keyword evidence="4" id="KW-0347">Helicase</keyword>
<evidence type="ECO:0000256" key="2">
    <source>
        <dbReference type="ARBA" id="ARBA00022741"/>
    </source>
</evidence>
<evidence type="ECO:0000256" key="3">
    <source>
        <dbReference type="ARBA" id="ARBA00022801"/>
    </source>
</evidence>
<comment type="similarity">
    <text evidence="1 7">Belongs to the AAA ATPase family.</text>
</comment>
<keyword evidence="7" id="KW-0653">Protein transport</keyword>
<keyword evidence="7" id="KW-0931">ER-Golgi transport</keyword>
<accession>A0AA88HQ12</accession>
<protein>
    <recommendedName>
        <fullName evidence="7">Vesicle-fusing ATPase</fullName>
        <ecNumber evidence="7">3.6.4.6</ecNumber>
    </recommendedName>
</protein>
<name>A0AA88HQ12_ARTSF</name>
<dbReference type="AlphaFoldDB" id="A0AA88HQ12"/>
<dbReference type="PANTHER" id="PTHR23078:SF3">
    <property type="entry name" value="VESICLE-FUSING ATPASE"/>
    <property type="match status" value="1"/>
</dbReference>
<gene>
    <name evidence="10" type="ORF">QYM36_009423</name>
</gene>
<feature type="short sequence motif" description="Q motif" evidence="6">
    <location>
        <begin position="27"/>
        <end position="55"/>
    </location>
</feature>
<evidence type="ECO:0000256" key="5">
    <source>
        <dbReference type="ARBA" id="ARBA00022840"/>
    </source>
</evidence>
<keyword evidence="11" id="KW-1185">Reference proteome</keyword>
<evidence type="ECO:0000256" key="1">
    <source>
        <dbReference type="ARBA" id="ARBA00006914"/>
    </source>
</evidence>
<dbReference type="Gene3D" id="3.40.50.300">
    <property type="entry name" value="P-loop containing nucleotide triphosphate hydrolases"/>
    <property type="match status" value="2"/>
</dbReference>
<keyword evidence="5 7" id="KW-0067">ATP-binding</keyword>
<dbReference type="PANTHER" id="PTHR23078">
    <property type="entry name" value="VESICULAR-FUSION PROTEIN NSF"/>
    <property type="match status" value="1"/>
</dbReference>
<evidence type="ECO:0000256" key="4">
    <source>
        <dbReference type="ARBA" id="ARBA00022806"/>
    </source>
</evidence>
<dbReference type="SUPFAM" id="SSF52540">
    <property type="entry name" value="P-loop containing nucleoside triphosphate hydrolases"/>
    <property type="match status" value="2"/>
</dbReference>
<dbReference type="PROSITE" id="PS51195">
    <property type="entry name" value="Q_MOTIF"/>
    <property type="match status" value="1"/>
</dbReference>
<proteinExistence type="inferred from homology"/>
<comment type="subcellular location">
    <subcellularLocation>
        <location evidence="7">Cytoplasm</location>
    </subcellularLocation>
</comment>
<keyword evidence="3 7" id="KW-0378">Hydrolase</keyword>
<dbReference type="GO" id="GO:0046872">
    <property type="term" value="F:metal ion binding"/>
    <property type="evidence" value="ECO:0007669"/>
    <property type="project" value="UniProtKB-UniRule"/>
</dbReference>
<comment type="caution">
    <text evidence="10">The sequence shown here is derived from an EMBL/GenBank/DDBJ whole genome shotgun (WGS) entry which is preliminary data.</text>
</comment>
<dbReference type="InterPro" id="IPR027417">
    <property type="entry name" value="P-loop_NTPase"/>
</dbReference>
<dbReference type="EMBL" id="JAVRJZ010000014">
    <property type="protein sequence ID" value="KAK2713540.1"/>
    <property type="molecule type" value="Genomic_DNA"/>
</dbReference>
<dbReference type="InterPro" id="IPR039812">
    <property type="entry name" value="Vesicle-fus_ATPase"/>
</dbReference>
<evidence type="ECO:0000313" key="11">
    <source>
        <dbReference type="Proteomes" id="UP001187531"/>
    </source>
</evidence>
<comment type="function">
    <text evidence="7">Required for vesicle-mediated transport. Catalyzes the fusion of transport vesicles within the Golgi cisternae. Is also required for transport from the endoplasmic reticulum to the Golgi stack. Seems to function as a fusion protein required for the delivery of cargo proteins to all compartments of the Golgi stack independent of vesicle origin.</text>
</comment>
<dbReference type="GO" id="GO:0035494">
    <property type="term" value="P:SNARE complex disassembly"/>
    <property type="evidence" value="ECO:0007669"/>
    <property type="project" value="InterPro"/>
</dbReference>
<evidence type="ECO:0000256" key="7">
    <source>
        <dbReference type="RuleBase" id="RU367045"/>
    </source>
</evidence>
<dbReference type="GO" id="GO:0003724">
    <property type="term" value="F:RNA helicase activity"/>
    <property type="evidence" value="ECO:0007669"/>
    <property type="project" value="InterPro"/>
</dbReference>
<dbReference type="GO" id="GO:0016887">
    <property type="term" value="F:ATP hydrolysis activity"/>
    <property type="evidence" value="ECO:0007669"/>
    <property type="project" value="InterPro"/>
</dbReference>
<keyword evidence="7" id="KW-0813">Transport</keyword>
<evidence type="ECO:0000256" key="6">
    <source>
        <dbReference type="PROSITE-ProRule" id="PRU00552"/>
    </source>
</evidence>
<evidence type="ECO:0000256" key="8">
    <source>
        <dbReference type="SAM" id="MobiDB-lite"/>
    </source>
</evidence>
<feature type="domain" description="DEAD-box RNA helicase Q" evidence="9">
    <location>
        <begin position="27"/>
        <end position="55"/>
    </location>
</feature>
<keyword evidence="7" id="KW-0479">Metal-binding</keyword>
<dbReference type="GO" id="GO:0005795">
    <property type="term" value="C:Golgi stack"/>
    <property type="evidence" value="ECO:0007669"/>
    <property type="project" value="TreeGrafter"/>
</dbReference>
<evidence type="ECO:0000313" key="10">
    <source>
        <dbReference type="EMBL" id="KAK2713540.1"/>
    </source>
</evidence>
<dbReference type="GO" id="GO:0005524">
    <property type="term" value="F:ATP binding"/>
    <property type="evidence" value="ECO:0007669"/>
    <property type="project" value="UniProtKB-UniRule"/>
</dbReference>
<dbReference type="InterPro" id="IPR014014">
    <property type="entry name" value="RNA_helicase_DEAD_Q_motif"/>
</dbReference>